<sequence>MEKVGFGVIGAGIWGTVHARVYAEDPRVRLVAICDIDRKKAKEVADKFGAESYYTDFQELVDNPDITAVSVATPDFAHFQPAMAAINKGKHLLIEKPIATRVEEAAKILEEAKKTKIKLMVDFHNRWNPCFLKIKSSIEKGEVGEVSLIYLRLSNPSVVPLSWFSWSGKSSVAWFLGSHTVDLARWLLKDEAKKVYCVSRSKLLRGKGVNTPDFFESIIEFEKGAVVVMENAWILPETEPNIVDFKCQVIGSKGSMCADLSHHRALEKYTEEKAEYPDLFALNEIYGKLTGFAFHSIEHFIDCVIEDKEPISTGKDGLEVTKIICAMEESILSGNPVRIR</sequence>
<evidence type="ECO:0000259" key="2">
    <source>
        <dbReference type="Pfam" id="PF22725"/>
    </source>
</evidence>
<dbReference type="Proteomes" id="UP000885660">
    <property type="component" value="Unassembled WGS sequence"/>
</dbReference>
<dbReference type="SUPFAM" id="SSF55347">
    <property type="entry name" value="Glyceraldehyde-3-phosphate dehydrogenase-like, C-terminal domain"/>
    <property type="match status" value="1"/>
</dbReference>
<reference evidence="3" key="1">
    <citation type="journal article" date="2020" name="mSystems">
        <title>Genome- and Community-Level Interaction Insights into Carbon Utilization and Element Cycling Functions of Hydrothermarchaeota in Hydrothermal Sediment.</title>
        <authorList>
            <person name="Zhou Z."/>
            <person name="Liu Y."/>
            <person name="Xu W."/>
            <person name="Pan J."/>
            <person name="Luo Z.H."/>
            <person name="Li M."/>
        </authorList>
    </citation>
    <scope>NUCLEOTIDE SEQUENCE [LARGE SCALE GENOMIC DNA]</scope>
    <source>
        <strain evidence="3">HyVt-219</strain>
    </source>
</reference>
<dbReference type="InterPro" id="IPR055170">
    <property type="entry name" value="GFO_IDH_MocA-like_dom"/>
</dbReference>
<dbReference type="InterPro" id="IPR051450">
    <property type="entry name" value="Gfo/Idh/MocA_Oxidoreductases"/>
</dbReference>
<feature type="domain" description="Gfo/Idh/MocA-like oxidoreductase N-terminal" evidence="1">
    <location>
        <begin position="5"/>
        <end position="123"/>
    </location>
</feature>
<dbReference type="Pfam" id="PF22725">
    <property type="entry name" value="GFO_IDH_MocA_C3"/>
    <property type="match status" value="1"/>
</dbReference>
<dbReference type="InterPro" id="IPR036291">
    <property type="entry name" value="NAD(P)-bd_dom_sf"/>
</dbReference>
<dbReference type="Pfam" id="PF01408">
    <property type="entry name" value="GFO_IDH_MocA"/>
    <property type="match status" value="1"/>
</dbReference>
<organism evidence="3">
    <name type="scientific">Aerophobetes bacterium</name>
    <dbReference type="NCBI Taxonomy" id="2030807"/>
    <lineage>
        <taxon>Bacteria</taxon>
        <taxon>Candidatus Aerophobota</taxon>
    </lineage>
</organism>
<name>A0A7V0MYC8_UNCAE</name>
<dbReference type="PANTHER" id="PTHR43377">
    <property type="entry name" value="BILIVERDIN REDUCTASE A"/>
    <property type="match status" value="1"/>
</dbReference>
<dbReference type="GO" id="GO:0000166">
    <property type="term" value="F:nucleotide binding"/>
    <property type="evidence" value="ECO:0007669"/>
    <property type="project" value="InterPro"/>
</dbReference>
<gene>
    <name evidence="3" type="ORF">ENG47_00705</name>
</gene>
<protein>
    <submittedName>
        <fullName evidence="3">Gfo/Idh/MocA family oxidoreductase</fullName>
    </submittedName>
</protein>
<dbReference type="Gene3D" id="3.40.50.720">
    <property type="entry name" value="NAD(P)-binding Rossmann-like Domain"/>
    <property type="match status" value="1"/>
</dbReference>
<dbReference type="Gene3D" id="3.30.360.10">
    <property type="entry name" value="Dihydrodipicolinate Reductase, domain 2"/>
    <property type="match status" value="1"/>
</dbReference>
<evidence type="ECO:0000313" key="3">
    <source>
        <dbReference type="EMBL" id="HDN84260.1"/>
    </source>
</evidence>
<feature type="domain" description="GFO/IDH/MocA-like oxidoreductase" evidence="2">
    <location>
        <begin position="131"/>
        <end position="256"/>
    </location>
</feature>
<evidence type="ECO:0000259" key="1">
    <source>
        <dbReference type="Pfam" id="PF01408"/>
    </source>
</evidence>
<dbReference type="SUPFAM" id="SSF51735">
    <property type="entry name" value="NAD(P)-binding Rossmann-fold domains"/>
    <property type="match status" value="1"/>
</dbReference>
<dbReference type="AlphaFoldDB" id="A0A7V0MYC8"/>
<dbReference type="InterPro" id="IPR000683">
    <property type="entry name" value="Gfo/Idh/MocA-like_OxRdtase_N"/>
</dbReference>
<dbReference type="EMBL" id="DRBC01000043">
    <property type="protein sequence ID" value="HDN84260.1"/>
    <property type="molecule type" value="Genomic_DNA"/>
</dbReference>
<accession>A0A7V0MYC8</accession>
<comment type="caution">
    <text evidence="3">The sequence shown here is derived from an EMBL/GenBank/DDBJ whole genome shotgun (WGS) entry which is preliminary data.</text>
</comment>
<proteinExistence type="predicted"/>
<dbReference type="PANTHER" id="PTHR43377:SF1">
    <property type="entry name" value="BILIVERDIN REDUCTASE A"/>
    <property type="match status" value="1"/>
</dbReference>